<name>A0A5D3DVM9_CUCMM</name>
<keyword evidence="2" id="KW-0645">Protease</keyword>
<feature type="region of interest" description="Disordered" evidence="1">
    <location>
        <begin position="112"/>
        <end position="131"/>
    </location>
</feature>
<organism evidence="2 3">
    <name type="scientific">Cucumis melo var. makuwa</name>
    <name type="common">Oriental melon</name>
    <dbReference type="NCBI Taxonomy" id="1194695"/>
    <lineage>
        <taxon>Eukaryota</taxon>
        <taxon>Viridiplantae</taxon>
        <taxon>Streptophyta</taxon>
        <taxon>Embryophyta</taxon>
        <taxon>Tracheophyta</taxon>
        <taxon>Spermatophyta</taxon>
        <taxon>Magnoliopsida</taxon>
        <taxon>eudicotyledons</taxon>
        <taxon>Gunneridae</taxon>
        <taxon>Pentapetalae</taxon>
        <taxon>rosids</taxon>
        <taxon>fabids</taxon>
        <taxon>Cucurbitales</taxon>
        <taxon>Cucurbitaceae</taxon>
        <taxon>Benincaseae</taxon>
        <taxon>Cucumis</taxon>
    </lineage>
</organism>
<sequence>MKCPNNQKVQCAVFFLEDRGTAWWETAERMLGGNQEFLNLKQGNMTMEQYDVEFDMLSRFALEIVKDRATRTEKFVRGLRLDLQGFVRALRPATHADALRLALDMSLHERANPSKATGRGLTPGQKKKAELQPIVAPQRNLRSGGLFQRHRQELAAVGRTLRELPVCRSCGRSR</sequence>
<dbReference type="GO" id="GO:0008233">
    <property type="term" value="F:peptidase activity"/>
    <property type="evidence" value="ECO:0007669"/>
    <property type="project" value="UniProtKB-KW"/>
</dbReference>
<dbReference type="EMBL" id="SSTD01002485">
    <property type="protein sequence ID" value="TYK27806.1"/>
    <property type="molecule type" value="Genomic_DNA"/>
</dbReference>
<gene>
    <name evidence="2" type="ORF">E5676_scaffold749G00290</name>
</gene>
<proteinExistence type="predicted"/>
<evidence type="ECO:0000313" key="2">
    <source>
        <dbReference type="EMBL" id="TYK27806.1"/>
    </source>
</evidence>
<dbReference type="GO" id="GO:0006508">
    <property type="term" value="P:proteolysis"/>
    <property type="evidence" value="ECO:0007669"/>
    <property type="project" value="UniProtKB-KW"/>
</dbReference>
<keyword evidence="2" id="KW-0378">Hydrolase</keyword>
<evidence type="ECO:0000256" key="1">
    <source>
        <dbReference type="SAM" id="MobiDB-lite"/>
    </source>
</evidence>
<protein>
    <submittedName>
        <fullName evidence="2">Gag-protease polyprotein</fullName>
    </submittedName>
</protein>
<dbReference type="AlphaFoldDB" id="A0A5D3DVM9"/>
<dbReference type="Proteomes" id="UP000321947">
    <property type="component" value="Unassembled WGS sequence"/>
</dbReference>
<evidence type="ECO:0000313" key="3">
    <source>
        <dbReference type="Proteomes" id="UP000321947"/>
    </source>
</evidence>
<comment type="caution">
    <text evidence="2">The sequence shown here is derived from an EMBL/GenBank/DDBJ whole genome shotgun (WGS) entry which is preliminary data.</text>
</comment>
<reference evidence="2 3" key="1">
    <citation type="submission" date="2019-08" db="EMBL/GenBank/DDBJ databases">
        <title>Draft genome sequences of two oriental melons (Cucumis melo L. var makuwa).</title>
        <authorList>
            <person name="Kwon S.-Y."/>
        </authorList>
    </citation>
    <scope>NUCLEOTIDE SEQUENCE [LARGE SCALE GENOMIC DNA]</scope>
    <source>
        <strain evidence="3">cv. Chang Bougi</strain>
        <tissue evidence="2">Leaf</tissue>
    </source>
</reference>
<accession>A0A5D3DVM9</accession>